<dbReference type="EMBL" id="JSYL01000022">
    <property type="protein sequence ID" value="KIA84138.1"/>
    <property type="molecule type" value="Genomic_DNA"/>
</dbReference>
<gene>
    <name evidence="1" type="ORF">OA86_14885</name>
</gene>
<evidence type="ECO:0000313" key="2">
    <source>
        <dbReference type="Proteomes" id="UP000031473"/>
    </source>
</evidence>
<dbReference type="STRING" id="266749.SAMN05421876_1253"/>
<protein>
    <submittedName>
        <fullName evidence="1">Uncharacterized protein</fullName>
    </submittedName>
</protein>
<dbReference type="Proteomes" id="UP000031473">
    <property type="component" value="Unassembled WGS sequence"/>
</dbReference>
<keyword evidence="2" id="KW-1185">Reference proteome</keyword>
<comment type="caution">
    <text evidence="1">The sequence shown here is derived from an EMBL/GenBank/DDBJ whole genome shotgun (WGS) entry which is preliminary data.</text>
</comment>
<proteinExistence type="predicted"/>
<dbReference type="AlphaFoldDB" id="A0A0C1EWK3"/>
<name>A0A0C1EWK3_9FLAO</name>
<organism evidence="1 2">
    <name type="scientific">Kaistella jeonii</name>
    <dbReference type="NCBI Taxonomy" id="266749"/>
    <lineage>
        <taxon>Bacteria</taxon>
        <taxon>Pseudomonadati</taxon>
        <taxon>Bacteroidota</taxon>
        <taxon>Flavobacteriia</taxon>
        <taxon>Flavobacteriales</taxon>
        <taxon>Weeksellaceae</taxon>
        <taxon>Chryseobacterium group</taxon>
        <taxon>Kaistella</taxon>
    </lineage>
</organism>
<accession>A0A0C1EWK3</accession>
<dbReference type="RefSeq" id="WP_039355035.1">
    <property type="nucleotide sequence ID" value="NZ_JSYL01000022.1"/>
</dbReference>
<sequence length="149" mass="17404">MKNIIFLFLITVSCMNNKTIDFKLNSLPPTTYEFKSEGKNNRIDYWFSEGDFVYQKKEYIKLKAIVAEKADSVTDLQGYTLYSMYIYKKTDILNANYDKGREGLDGHNQDLLAYIRFNKGKMDVFYILKDGNVIYDAVSGKAENFEFEQ</sequence>
<evidence type="ECO:0000313" key="1">
    <source>
        <dbReference type="EMBL" id="KIA84138.1"/>
    </source>
</evidence>
<reference evidence="1 2" key="1">
    <citation type="submission" date="2014-10" db="EMBL/GenBank/DDBJ databases">
        <title>Kaistella jeonii genome.</title>
        <authorList>
            <person name="Clayton J.T."/>
            <person name="Newman J.D."/>
        </authorList>
    </citation>
    <scope>NUCLEOTIDE SEQUENCE [LARGE SCALE GENOMIC DNA]</scope>
    <source>
        <strain evidence="1 2">DSM 17048</strain>
    </source>
</reference>